<evidence type="ECO:0000256" key="1">
    <source>
        <dbReference type="ARBA" id="ARBA00022729"/>
    </source>
</evidence>
<dbReference type="SMART" id="SM00191">
    <property type="entry name" value="Int_alpha"/>
    <property type="match status" value="5"/>
</dbReference>
<comment type="caution">
    <text evidence="6">The sequence shown here is derived from an EMBL/GenBank/DDBJ whole genome shotgun (WGS) entry which is preliminary data.</text>
</comment>
<keyword evidence="7" id="KW-1185">Reference proteome</keyword>
<dbReference type="SUPFAM" id="SSF49265">
    <property type="entry name" value="Fibronectin type III"/>
    <property type="match status" value="1"/>
</dbReference>
<dbReference type="InterPro" id="IPR028994">
    <property type="entry name" value="Integrin_alpha_N"/>
</dbReference>
<name>A0A9Q0L5Y0_ANAIG</name>
<dbReference type="InterPro" id="IPR013519">
    <property type="entry name" value="Int_alpha_beta-p"/>
</dbReference>
<dbReference type="AlphaFoldDB" id="A0A9Q0L5Y0"/>
<dbReference type="EMBL" id="JAPDFW010000136">
    <property type="protein sequence ID" value="KAJ5066786.1"/>
    <property type="molecule type" value="Genomic_DNA"/>
</dbReference>
<dbReference type="InterPro" id="IPR013783">
    <property type="entry name" value="Ig-like_fold"/>
</dbReference>
<protein>
    <recommendedName>
        <fullName evidence="8">Fibronectin type-III domain-containing protein</fullName>
    </recommendedName>
</protein>
<feature type="transmembrane region" description="Helical" evidence="4">
    <location>
        <begin position="707"/>
        <end position="724"/>
    </location>
</feature>
<dbReference type="OrthoDB" id="188207at2759"/>
<reference evidence="6" key="1">
    <citation type="submission" date="2022-10" db="EMBL/GenBank/DDBJ databases">
        <title>Novel sulphate-reducing endosymbionts in the free-living metamonad Anaeramoeba.</title>
        <authorList>
            <person name="Jerlstrom-Hultqvist J."/>
            <person name="Cepicka I."/>
            <person name="Gallot-Lavallee L."/>
            <person name="Salas-Leiva D."/>
            <person name="Curtis B.A."/>
            <person name="Zahonova K."/>
            <person name="Pipaliya S."/>
            <person name="Dacks J."/>
            <person name="Roger A.J."/>
        </authorList>
    </citation>
    <scope>NUCLEOTIDE SEQUENCE</scope>
    <source>
        <strain evidence="6">BMAN</strain>
    </source>
</reference>
<feature type="signal peptide" evidence="5">
    <location>
        <begin position="1"/>
        <end position="19"/>
    </location>
</feature>
<proteinExistence type="predicted"/>
<evidence type="ECO:0000256" key="2">
    <source>
        <dbReference type="ARBA" id="ARBA00022737"/>
    </source>
</evidence>
<dbReference type="Pfam" id="PF14312">
    <property type="entry name" value="FG-GAP_2"/>
    <property type="match status" value="4"/>
</dbReference>
<keyword evidence="4" id="KW-1133">Transmembrane helix</keyword>
<dbReference type="Gene3D" id="2.130.10.130">
    <property type="entry name" value="Integrin alpha, N-terminal"/>
    <property type="match status" value="3"/>
</dbReference>
<keyword evidence="4" id="KW-0472">Membrane</keyword>
<accession>A0A9Q0L5Y0</accession>
<keyword evidence="4" id="KW-0812">Transmembrane</keyword>
<dbReference type="InterPro" id="IPR036116">
    <property type="entry name" value="FN3_sf"/>
</dbReference>
<dbReference type="PANTHER" id="PTHR36220">
    <property type="entry name" value="UNNAMED PRODUCT"/>
    <property type="match status" value="1"/>
</dbReference>
<dbReference type="Proteomes" id="UP001149090">
    <property type="component" value="Unassembled WGS sequence"/>
</dbReference>
<dbReference type="InterPro" id="IPR013517">
    <property type="entry name" value="FG-GAP"/>
</dbReference>
<keyword evidence="1 5" id="KW-0732">Signal</keyword>
<dbReference type="Gene3D" id="2.60.40.10">
    <property type="entry name" value="Immunoglobulins"/>
    <property type="match status" value="1"/>
</dbReference>
<evidence type="ECO:0000256" key="5">
    <source>
        <dbReference type="SAM" id="SignalP"/>
    </source>
</evidence>
<feature type="chain" id="PRO_5040174682" description="Fibronectin type-III domain-containing protein" evidence="5">
    <location>
        <begin position="20"/>
        <end position="725"/>
    </location>
</feature>
<evidence type="ECO:0000256" key="4">
    <source>
        <dbReference type="SAM" id="Phobius"/>
    </source>
</evidence>
<dbReference type="SUPFAM" id="SSF50965">
    <property type="entry name" value="Galactose oxidase, central domain"/>
    <property type="match status" value="1"/>
</dbReference>
<evidence type="ECO:0000313" key="7">
    <source>
        <dbReference type="Proteomes" id="UP001149090"/>
    </source>
</evidence>
<evidence type="ECO:0000256" key="3">
    <source>
        <dbReference type="ARBA" id="ARBA00023180"/>
    </source>
</evidence>
<sequence length="725" mass="79025">MEKILIFLLFTFFLHNCLSYTSTVLGSSPGLGQTTELTPSDGYQNYYFSSSLAMTEDVIVVGTQKGYNGYSTPTGSVYIYRRTGNEWNEEAKLTPSDGQSDDLFGASVAIFGDFIAVGAPDKNNKIGKVYTFQYNSSAWIQQQMITASDGIENDTFGSAIAFNDNLMVITAAGATYDLETASGKAYVFQNQSGTWVQSAILNSSEVAANGNFGGNVLIQNEIIFITANKDNVSGLTNAGKVYIYQYNITEWVQIQTLIADDAEANQAFATSIAISDGILAVGSTNKKIGSYNTAGKVYLFIYNGTEWVANVSLTADSPQAGELFGSSCVFMGNSTLVIGAEQSNVGSYNAQGRIYVFSYNSTDWNQLQMLTSSNINSFNFFGSVMTSAGIYVVPGSDRVTVDGKMFEGQAYVFSWGEVPDQVNIINCSGIYDGFECYWDEVANSTDIEYTIFHNSTGELVQESTKIDTVFVANFTSSLYSVLGNQNYTIQMQACNKTTTICGAISTTVDVFTRIGAVNNFVIQSTNESITANWTAPDVPVPGGIPLLDHYNVSYNKESNPAVFQSLTNDSKSVYIPSLDSYSSYSFSIWPCRTLDCEGEDQGEVLSTTILTRFNPISNLQCNSSMALFYSCSWDPPVASGTPTYYHFVFDSVTGNDDGEYTASTTSQNFVASLSDTDYDITVSACDSNMNCGITFTIQLKTPTSSAVIQKYFFFLMFSLLVVLFF</sequence>
<gene>
    <name evidence="6" type="ORF">M0811_03130</name>
</gene>
<dbReference type="PANTHER" id="PTHR36220:SF1">
    <property type="entry name" value="GAMMA TUBULIN COMPLEX COMPONENT C-TERMINAL DOMAIN-CONTAINING PROTEIN"/>
    <property type="match status" value="1"/>
</dbReference>
<dbReference type="SUPFAM" id="SSF69318">
    <property type="entry name" value="Integrin alpha N-terminal domain"/>
    <property type="match status" value="1"/>
</dbReference>
<evidence type="ECO:0008006" key="8">
    <source>
        <dbReference type="Google" id="ProtNLM"/>
    </source>
</evidence>
<keyword evidence="2" id="KW-0677">Repeat</keyword>
<keyword evidence="3" id="KW-0325">Glycoprotein</keyword>
<evidence type="ECO:0000313" key="6">
    <source>
        <dbReference type="EMBL" id="KAJ5066786.1"/>
    </source>
</evidence>
<dbReference type="InterPro" id="IPR011043">
    <property type="entry name" value="Gal_Oxase/kelch_b-propeller"/>
</dbReference>
<organism evidence="6 7">
    <name type="scientific">Anaeramoeba ignava</name>
    <name type="common">Anaerobic marine amoeba</name>
    <dbReference type="NCBI Taxonomy" id="1746090"/>
    <lineage>
        <taxon>Eukaryota</taxon>
        <taxon>Metamonada</taxon>
        <taxon>Anaeramoebidae</taxon>
        <taxon>Anaeramoeba</taxon>
    </lineage>
</organism>